<evidence type="ECO:0000313" key="2">
    <source>
        <dbReference type="Proteomes" id="UP000235828"/>
    </source>
</evidence>
<proteinExistence type="predicted"/>
<keyword evidence="2" id="KW-1185">Reference proteome</keyword>
<accession>A0A2N8ZLC3</accession>
<organism evidence="1 2">
    <name type="scientific">Vibrio tapetis subsp. tapetis</name>
    <dbReference type="NCBI Taxonomy" id="1671868"/>
    <lineage>
        <taxon>Bacteria</taxon>
        <taxon>Pseudomonadati</taxon>
        <taxon>Pseudomonadota</taxon>
        <taxon>Gammaproteobacteria</taxon>
        <taxon>Vibrionales</taxon>
        <taxon>Vibrionaceae</taxon>
        <taxon>Vibrio</taxon>
    </lineage>
</organism>
<reference evidence="1 2" key="1">
    <citation type="submission" date="2017-10" db="EMBL/GenBank/DDBJ databases">
        <authorList>
            <person name="Banno H."/>
            <person name="Chua N.-H."/>
        </authorList>
    </citation>
    <scope>NUCLEOTIDE SEQUENCE [LARGE SCALE GENOMIC DNA]</scope>
    <source>
        <strain evidence="1">Vibrio tapetis CECT4600</strain>
    </source>
</reference>
<gene>
    <name evidence="1" type="ORF">VTAP4600_B1090</name>
</gene>
<dbReference type="Proteomes" id="UP000235828">
    <property type="component" value="Chromosome B"/>
</dbReference>
<dbReference type="EMBL" id="LT960612">
    <property type="protein sequence ID" value="SON52701.1"/>
    <property type="molecule type" value="Genomic_DNA"/>
</dbReference>
<dbReference type="AlphaFoldDB" id="A0A2N8ZLC3"/>
<protein>
    <submittedName>
        <fullName evidence="1">Uncharacterized protein</fullName>
    </submittedName>
</protein>
<evidence type="ECO:0000313" key="1">
    <source>
        <dbReference type="EMBL" id="SON52701.1"/>
    </source>
</evidence>
<name>A0A2N8ZLC3_9VIBR</name>
<dbReference type="KEGG" id="vta:B1090"/>
<sequence>MHKQPQNNNSVIQIQKNNTYALINNVYMHFNQYTDSTESNQLTNHHYYLQST</sequence>